<evidence type="ECO:0000313" key="4">
    <source>
        <dbReference type="EMBL" id="AIF65251.1"/>
    </source>
</evidence>
<dbReference type="InterPro" id="IPR000086">
    <property type="entry name" value="NUDIX_hydrolase_dom"/>
</dbReference>
<dbReference type="OrthoDB" id="9804442at2"/>
<evidence type="ECO:0000313" key="5">
    <source>
        <dbReference type="Proteomes" id="UP000027980"/>
    </source>
</evidence>
<proteinExistence type="predicted"/>
<dbReference type="KEGG" id="tap:GZ22_00325"/>
<dbReference type="RefSeq" id="WP_038557614.1">
    <property type="nucleotide sequence ID" value="NZ_CP008876.1"/>
</dbReference>
<organism evidence="4 5">
    <name type="scientific">Terribacillus saccharophilus</name>
    <dbReference type="NCBI Taxonomy" id="361277"/>
    <lineage>
        <taxon>Bacteria</taxon>
        <taxon>Bacillati</taxon>
        <taxon>Bacillota</taxon>
        <taxon>Bacilli</taxon>
        <taxon>Bacillales</taxon>
        <taxon>Bacillaceae</taxon>
        <taxon>Terribacillus</taxon>
    </lineage>
</organism>
<evidence type="ECO:0000256" key="2">
    <source>
        <dbReference type="ARBA" id="ARBA00022801"/>
    </source>
</evidence>
<dbReference type="CDD" id="cd04688">
    <property type="entry name" value="NUDIX_Hydrolase"/>
    <property type="match status" value="1"/>
</dbReference>
<dbReference type="PROSITE" id="PS00893">
    <property type="entry name" value="NUDIX_BOX"/>
    <property type="match status" value="1"/>
</dbReference>
<protein>
    <recommendedName>
        <fullName evidence="3">Nudix hydrolase domain-containing protein</fullName>
    </recommendedName>
</protein>
<dbReference type="AlphaFoldDB" id="A0A075LG58"/>
<keyword evidence="2" id="KW-0378">Hydrolase</keyword>
<feature type="domain" description="Nudix hydrolase" evidence="3">
    <location>
        <begin position="13"/>
        <end position="145"/>
    </location>
</feature>
<dbReference type="InterPro" id="IPR015797">
    <property type="entry name" value="NUDIX_hydrolase-like_dom_sf"/>
</dbReference>
<dbReference type="InterPro" id="IPR020084">
    <property type="entry name" value="NUDIX_hydrolase_CS"/>
</dbReference>
<dbReference type="PANTHER" id="PTHR43046:SF14">
    <property type="entry name" value="MUTT_NUDIX FAMILY PROTEIN"/>
    <property type="match status" value="1"/>
</dbReference>
<name>A0A075LG58_9BACI</name>
<dbReference type="PROSITE" id="PS51462">
    <property type="entry name" value="NUDIX"/>
    <property type="match status" value="1"/>
</dbReference>
<comment type="cofactor">
    <cofactor evidence="1">
        <name>Mg(2+)</name>
        <dbReference type="ChEBI" id="CHEBI:18420"/>
    </cofactor>
</comment>
<dbReference type="PANTHER" id="PTHR43046">
    <property type="entry name" value="GDP-MANNOSE MANNOSYL HYDROLASE"/>
    <property type="match status" value="1"/>
</dbReference>
<evidence type="ECO:0000256" key="1">
    <source>
        <dbReference type="ARBA" id="ARBA00001946"/>
    </source>
</evidence>
<dbReference type="HOGENOM" id="CLU_037162_18_6_9"/>
<dbReference type="Proteomes" id="UP000027980">
    <property type="component" value="Chromosome"/>
</dbReference>
<dbReference type="Gene3D" id="3.90.79.10">
    <property type="entry name" value="Nucleoside Triphosphate Pyrophosphohydrolase"/>
    <property type="match status" value="1"/>
</dbReference>
<dbReference type="Pfam" id="PF00293">
    <property type="entry name" value="NUDIX"/>
    <property type="match status" value="1"/>
</dbReference>
<reference evidence="4 5" key="1">
    <citation type="submission" date="2014-07" db="EMBL/GenBank/DDBJ databases">
        <title>Complete genome sequence of a moderately halophilic bacterium Terribacillus aidingensis MP602, isolated from Cryptomeria fortunei in Tianmu mountain in China.</title>
        <authorList>
            <person name="Wang Y."/>
            <person name="Lu P."/>
            <person name="Zhang L."/>
        </authorList>
    </citation>
    <scope>NUCLEOTIDE SEQUENCE [LARGE SCALE GENOMIC DNA]</scope>
    <source>
        <strain evidence="4 5">MP602</strain>
    </source>
</reference>
<gene>
    <name evidence="4" type="ORF">GZ22_00325</name>
</gene>
<evidence type="ECO:0000259" key="3">
    <source>
        <dbReference type="PROSITE" id="PS51462"/>
    </source>
</evidence>
<sequence>MTQDLTVDLGEQMLNCRTAGIIVKDNHVLMHKNKKDPFWTLIGGRIQLGEDSAQAVEREFEEELGVPAKAERLLWSVENFFIYKGRPYHEFSFIYLMQDVENRLPGTGEVISLESGEFHYEWVPLEKIEELPIKPDFLRGKLVNLPSASMHLIHKETFVAETK</sequence>
<dbReference type="GO" id="GO:0016787">
    <property type="term" value="F:hydrolase activity"/>
    <property type="evidence" value="ECO:0007669"/>
    <property type="project" value="UniProtKB-KW"/>
</dbReference>
<accession>A0A075LG58</accession>
<dbReference type="GeneID" id="34222658"/>
<dbReference type="SUPFAM" id="SSF55811">
    <property type="entry name" value="Nudix"/>
    <property type="match status" value="1"/>
</dbReference>
<dbReference type="EMBL" id="CP008876">
    <property type="protein sequence ID" value="AIF65251.1"/>
    <property type="molecule type" value="Genomic_DNA"/>
</dbReference>